<evidence type="ECO:0000313" key="1">
    <source>
        <dbReference type="EMBL" id="KAH7999317.1"/>
    </source>
</evidence>
<sequence length="120" mass="13279">MKHEFCKMANSVADDDSLTQQGWHIIPSHPHPAYNSTGSNFTCLPLIGKDFAAQKCPPSHWLPVVELRGLRLSQMQPSVQGVLPQRAVSDQSTSYSRKQNKPTWGKSLSLTPSGLGHRPF</sequence>
<accession>A0ACB8F2K4</accession>
<keyword evidence="2" id="KW-1185">Reference proteome</keyword>
<comment type="caution">
    <text evidence="1">The sequence shown here is derived from an EMBL/GenBank/DDBJ whole genome shotgun (WGS) entry which is preliminary data.</text>
</comment>
<name>A0ACB8F2K4_9SAUR</name>
<protein>
    <submittedName>
        <fullName evidence="1">Uncharacterized protein</fullName>
    </submittedName>
</protein>
<dbReference type="Proteomes" id="UP000827872">
    <property type="component" value="Linkage Group LG05"/>
</dbReference>
<gene>
    <name evidence="1" type="ORF">K3G42_008586</name>
</gene>
<proteinExistence type="predicted"/>
<dbReference type="EMBL" id="CM037618">
    <property type="protein sequence ID" value="KAH7999317.1"/>
    <property type="molecule type" value="Genomic_DNA"/>
</dbReference>
<evidence type="ECO:0000313" key="2">
    <source>
        <dbReference type="Proteomes" id="UP000827872"/>
    </source>
</evidence>
<organism evidence="1 2">
    <name type="scientific">Sphaerodactylus townsendi</name>
    <dbReference type="NCBI Taxonomy" id="933632"/>
    <lineage>
        <taxon>Eukaryota</taxon>
        <taxon>Metazoa</taxon>
        <taxon>Chordata</taxon>
        <taxon>Craniata</taxon>
        <taxon>Vertebrata</taxon>
        <taxon>Euteleostomi</taxon>
        <taxon>Lepidosauria</taxon>
        <taxon>Squamata</taxon>
        <taxon>Bifurcata</taxon>
        <taxon>Gekkota</taxon>
        <taxon>Sphaerodactylidae</taxon>
        <taxon>Sphaerodactylus</taxon>
    </lineage>
</organism>
<reference evidence="1" key="1">
    <citation type="submission" date="2021-08" db="EMBL/GenBank/DDBJ databases">
        <title>The first chromosome-level gecko genome reveals the dynamic sex chromosomes of Neotropical dwarf geckos (Sphaerodactylidae: Sphaerodactylus).</title>
        <authorList>
            <person name="Pinto B.J."/>
            <person name="Keating S.E."/>
            <person name="Gamble T."/>
        </authorList>
    </citation>
    <scope>NUCLEOTIDE SEQUENCE</scope>
    <source>
        <strain evidence="1">TG3544</strain>
    </source>
</reference>